<name>A0A1R2BE93_9CILI</name>
<dbReference type="EMBL" id="MPUH01000712">
    <property type="protein sequence ID" value="OMJ75074.1"/>
    <property type="molecule type" value="Genomic_DNA"/>
</dbReference>
<comment type="caution">
    <text evidence="2">The sequence shown here is derived from an EMBL/GenBank/DDBJ whole genome shotgun (WGS) entry which is preliminary data.</text>
</comment>
<evidence type="ECO:0000313" key="2">
    <source>
        <dbReference type="EMBL" id="OMJ75074.1"/>
    </source>
</evidence>
<proteinExistence type="predicted"/>
<protein>
    <recommendedName>
        <fullName evidence="1">DDE-1 domain-containing protein</fullName>
    </recommendedName>
</protein>
<organism evidence="2 3">
    <name type="scientific">Stentor coeruleus</name>
    <dbReference type="NCBI Taxonomy" id="5963"/>
    <lineage>
        <taxon>Eukaryota</taxon>
        <taxon>Sar</taxon>
        <taxon>Alveolata</taxon>
        <taxon>Ciliophora</taxon>
        <taxon>Postciliodesmatophora</taxon>
        <taxon>Heterotrichea</taxon>
        <taxon>Heterotrichida</taxon>
        <taxon>Stentoridae</taxon>
        <taxon>Stentor</taxon>
    </lineage>
</organism>
<dbReference type="OrthoDB" id="125347at2759"/>
<accession>A0A1R2BE93</accession>
<dbReference type="InterPro" id="IPR004875">
    <property type="entry name" value="DDE_SF_endonuclease_dom"/>
</dbReference>
<dbReference type="Pfam" id="PF03184">
    <property type="entry name" value="DDE_1"/>
    <property type="match status" value="1"/>
</dbReference>
<sequence length="164" mass="19062">MTSEAQPLDQGVIRAFKLYYRTRLLESYINHIEELNSCEEYAKQVTILDAIRWIIHAWDKVKIDTIEKCFTKTGFSFAISTELVVDHPDASDSITLERILSYTFNNAASVEEYIGYDNNVEISDSHGENIDEILQNVVEEAMIAQIKNQEYLKQKLKMMKCLWK</sequence>
<dbReference type="InterPro" id="IPR050863">
    <property type="entry name" value="CenT-Element_Derived"/>
</dbReference>
<gene>
    <name evidence="2" type="ORF">SteCoe_25886</name>
</gene>
<dbReference type="AlphaFoldDB" id="A0A1R2BE93"/>
<feature type="domain" description="DDE-1" evidence="1">
    <location>
        <begin position="2"/>
        <end position="70"/>
    </location>
</feature>
<dbReference type="GO" id="GO:0003677">
    <property type="term" value="F:DNA binding"/>
    <property type="evidence" value="ECO:0007669"/>
    <property type="project" value="TreeGrafter"/>
</dbReference>
<dbReference type="PANTHER" id="PTHR19303">
    <property type="entry name" value="TRANSPOSON"/>
    <property type="match status" value="1"/>
</dbReference>
<dbReference type="PANTHER" id="PTHR19303:SF73">
    <property type="entry name" value="PROTEIN PDC2"/>
    <property type="match status" value="1"/>
</dbReference>
<keyword evidence="3" id="KW-1185">Reference proteome</keyword>
<reference evidence="2 3" key="1">
    <citation type="submission" date="2016-11" db="EMBL/GenBank/DDBJ databases">
        <title>The macronuclear genome of Stentor coeruleus: a giant cell with tiny introns.</title>
        <authorList>
            <person name="Slabodnick M."/>
            <person name="Ruby J.G."/>
            <person name="Reiff S.B."/>
            <person name="Swart E.C."/>
            <person name="Gosai S."/>
            <person name="Prabakaran S."/>
            <person name="Witkowska E."/>
            <person name="Larue G.E."/>
            <person name="Fisher S."/>
            <person name="Freeman R.M."/>
            <person name="Gunawardena J."/>
            <person name="Chu W."/>
            <person name="Stover N.A."/>
            <person name="Gregory B.D."/>
            <person name="Nowacki M."/>
            <person name="Derisi J."/>
            <person name="Roy S.W."/>
            <person name="Marshall W.F."/>
            <person name="Sood P."/>
        </authorList>
    </citation>
    <scope>NUCLEOTIDE SEQUENCE [LARGE SCALE GENOMIC DNA]</scope>
    <source>
        <strain evidence="2">WM001</strain>
    </source>
</reference>
<evidence type="ECO:0000313" key="3">
    <source>
        <dbReference type="Proteomes" id="UP000187209"/>
    </source>
</evidence>
<dbReference type="GO" id="GO:0005634">
    <property type="term" value="C:nucleus"/>
    <property type="evidence" value="ECO:0007669"/>
    <property type="project" value="TreeGrafter"/>
</dbReference>
<evidence type="ECO:0000259" key="1">
    <source>
        <dbReference type="Pfam" id="PF03184"/>
    </source>
</evidence>
<dbReference type="Proteomes" id="UP000187209">
    <property type="component" value="Unassembled WGS sequence"/>
</dbReference>